<sequence>MSGWATSDRRSRLPADWRRRRAAVLAHARRWCQALDSLGGRCNEHATDCDHVEHGDDHSLDNLHALCRWHHARKSSAEGASARRPKAAPTWAPEPHPGLV</sequence>
<dbReference type="Proteomes" id="UP000078252">
    <property type="component" value="Unassembled WGS sequence"/>
</dbReference>
<organism evidence="2 3">
    <name type="scientific">Curtobacterium luteum</name>
    <dbReference type="NCBI Taxonomy" id="33881"/>
    <lineage>
        <taxon>Bacteria</taxon>
        <taxon>Bacillati</taxon>
        <taxon>Actinomycetota</taxon>
        <taxon>Actinomycetes</taxon>
        <taxon>Micrococcales</taxon>
        <taxon>Microbacteriaceae</taxon>
        <taxon>Curtobacterium</taxon>
    </lineage>
</organism>
<dbReference type="OrthoDB" id="3234360at2"/>
<proteinExistence type="predicted"/>
<evidence type="ECO:0000256" key="1">
    <source>
        <dbReference type="SAM" id="MobiDB-lite"/>
    </source>
</evidence>
<comment type="caution">
    <text evidence="2">The sequence shown here is derived from an EMBL/GenBank/DDBJ whole genome shotgun (WGS) entry which is preliminary data.</text>
</comment>
<dbReference type="STRING" id="33881.NS184_12130"/>
<name>A0A175RN10_9MICO</name>
<evidence type="ECO:0000313" key="3">
    <source>
        <dbReference type="Proteomes" id="UP000078252"/>
    </source>
</evidence>
<evidence type="ECO:0008006" key="4">
    <source>
        <dbReference type="Google" id="ProtNLM"/>
    </source>
</evidence>
<dbReference type="AlphaFoldDB" id="A0A175RN10"/>
<dbReference type="EMBL" id="LDQC01000068">
    <property type="protein sequence ID" value="KTR04354.1"/>
    <property type="molecule type" value="Genomic_DNA"/>
</dbReference>
<dbReference type="PATRIC" id="fig|33881.3.peg.2829"/>
<protein>
    <recommendedName>
        <fullName evidence="4">HNH endonuclease</fullName>
    </recommendedName>
</protein>
<evidence type="ECO:0000313" key="2">
    <source>
        <dbReference type="EMBL" id="KTR04354.1"/>
    </source>
</evidence>
<accession>A0A175RN10</accession>
<reference evidence="2 3" key="1">
    <citation type="journal article" date="2016" name="Front. Microbiol.">
        <title>Genomic Resource of Rice Seed Associated Bacteria.</title>
        <authorList>
            <person name="Midha S."/>
            <person name="Bansal K."/>
            <person name="Sharma S."/>
            <person name="Kumar N."/>
            <person name="Patil P.P."/>
            <person name="Chaudhry V."/>
            <person name="Patil P.B."/>
        </authorList>
    </citation>
    <scope>NUCLEOTIDE SEQUENCE [LARGE SCALE GENOMIC DNA]</scope>
    <source>
        <strain evidence="2 3">NS184</strain>
    </source>
</reference>
<gene>
    <name evidence="2" type="ORF">NS184_12130</name>
</gene>
<feature type="region of interest" description="Disordered" evidence="1">
    <location>
        <begin position="74"/>
        <end position="100"/>
    </location>
</feature>